<dbReference type="SUPFAM" id="SSF55729">
    <property type="entry name" value="Acyl-CoA N-acyltransferases (Nat)"/>
    <property type="match status" value="1"/>
</dbReference>
<keyword evidence="5" id="KW-1185">Reference proteome</keyword>
<dbReference type="InterPro" id="IPR000182">
    <property type="entry name" value="GNAT_dom"/>
</dbReference>
<evidence type="ECO:0000256" key="1">
    <source>
        <dbReference type="ARBA" id="ARBA00022679"/>
    </source>
</evidence>
<evidence type="ECO:0000256" key="2">
    <source>
        <dbReference type="ARBA" id="ARBA00023315"/>
    </source>
</evidence>
<keyword evidence="1" id="KW-0808">Transferase</keyword>
<dbReference type="OrthoDB" id="281808at2"/>
<dbReference type="CDD" id="cd04301">
    <property type="entry name" value="NAT_SF"/>
    <property type="match status" value="1"/>
</dbReference>
<dbReference type="Gene3D" id="3.40.630.30">
    <property type="match status" value="1"/>
</dbReference>
<dbReference type="GO" id="GO:0016747">
    <property type="term" value="F:acyltransferase activity, transferring groups other than amino-acyl groups"/>
    <property type="evidence" value="ECO:0007669"/>
    <property type="project" value="InterPro"/>
</dbReference>
<dbReference type="Pfam" id="PF00583">
    <property type="entry name" value="Acetyltransf_1"/>
    <property type="match status" value="1"/>
</dbReference>
<proteinExistence type="predicted"/>
<dbReference type="InterPro" id="IPR050832">
    <property type="entry name" value="Bact_Acetyltransf"/>
</dbReference>
<feature type="domain" description="N-acetyltransferase" evidence="3">
    <location>
        <begin position="1"/>
        <end position="148"/>
    </location>
</feature>
<evidence type="ECO:0000313" key="4">
    <source>
        <dbReference type="EMBL" id="SDJ50699.1"/>
    </source>
</evidence>
<dbReference type="Proteomes" id="UP000199093">
    <property type="component" value="Unassembled WGS sequence"/>
</dbReference>
<evidence type="ECO:0000259" key="3">
    <source>
        <dbReference type="PROSITE" id="PS51186"/>
    </source>
</evidence>
<keyword evidence="2" id="KW-0012">Acyltransferase</keyword>
<dbReference type="STRING" id="555512.SAMN04487993_103812"/>
<dbReference type="EMBL" id="FNEJ01000038">
    <property type="protein sequence ID" value="SDJ50699.1"/>
    <property type="molecule type" value="Genomic_DNA"/>
</dbReference>
<accession>A0A1G8UAC9</accession>
<dbReference type="PANTHER" id="PTHR43877">
    <property type="entry name" value="AMINOALKYLPHOSPHONATE N-ACETYLTRANSFERASE-RELATED-RELATED"/>
    <property type="match status" value="1"/>
</dbReference>
<keyword evidence="4" id="KW-0687">Ribonucleoprotein</keyword>
<keyword evidence="4" id="KW-0689">Ribosomal protein</keyword>
<dbReference type="PANTHER" id="PTHR43877:SF2">
    <property type="entry name" value="AMINOALKYLPHOSPHONATE N-ACETYLTRANSFERASE-RELATED"/>
    <property type="match status" value="1"/>
</dbReference>
<dbReference type="GO" id="GO:0005840">
    <property type="term" value="C:ribosome"/>
    <property type="evidence" value="ECO:0007669"/>
    <property type="project" value="UniProtKB-KW"/>
</dbReference>
<name>A0A1G8UAC9_9RHOB</name>
<evidence type="ECO:0000313" key="5">
    <source>
        <dbReference type="Proteomes" id="UP000199093"/>
    </source>
</evidence>
<dbReference type="InterPro" id="IPR016181">
    <property type="entry name" value="Acyl_CoA_acyltransferase"/>
</dbReference>
<dbReference type="PROSITE" id="PS51186">
    <property type="entry name" value="GNAT"/>
    <property type="match status" value="1"/>
</dbReference>
<dbReference type="AlphaFoldDB" id="A0A1G8UAC9"/>
<reference evidence="4 5" key="1">
    <citation type="submission" date="2016-10" db="EMBL/GenBank/DDBJ databases">
        <authorList>
            <person name="de Groot N.N."/>
        </authorList>
    </citation>
    <scope>NUCLEOTIDE SEQUENCE [LARGE SCALE GENOMIC DNA]</scope>
    <source>
        <strain evidence="4 5">DSM 26424</strain>
    </source>
</reference>
<sequence length="152" mass="16534">MIRPAVADDLSAIQGCAAAAYARYIPRIGRAPAPMTADFAAQIAAGLVHVATSPEGGLLGFIVFYPQDHAMLLENVAVQPASAGHGVGRTLISFCEDQARQQGADRVVLYTNARMTENLTLYPRLGYRETDRRQQDGFDRVFFEKPLPRTPG</sequence>
<gene>
    <name evidence="4" type="ORF">SAMN04487993_103812</name>
</gene>
<organism evidence="4 5">
    <name type="scientific">Salipiger marinus</name>
    <dbReference type="NCBI Taxonomy" id="555512"/>
    <lineage>
        <taxon>Bacteria</taxon>
        <taxon>Pseudomonadati</taxon>
        <taxon>Pseudomonadota</taxon>
        <taxon>Alphaproteobacteria</taxon>
        <taxon>Rhodobacterales</taxon>
        <taxon>Roseobacteraceae</taxon>
        <taxon>Salipiger</taxon>
    </lineage>
</organism>
<protein>
    <submittedName>
        <fullName evidence="4">Ribosomal protein S18 acetylase RimI</fullName>
    </submittedName>
</protein>
<dbReference type="RefSeq" id="WP_089852137.1">
    <property type="nucleotide sequence ID" value="NZ_FNEJ01000038.1"/>
</dbReference>